<name>A0A414B3H9_9FIRM</name>
<accession>A0A414B3H9</accession>
<dbReference type="SUPFAM" id="SSF159664">
    <property type="entry name" value="CobE/GbiG C-terminal domain-like"/>
    <property type="match status" value="1"/>
</dbReference>
<dbReference type="Proteomes" id="UP000284621">
    <property type="component" value="Unassembled WGS sequence"/>
</dbReference>
<comment type="caution">
    <text evidence="4">The sequence shown here is derived from an EMBL/GenBank/DDBJ whole genome shotgun (WGS) entry which is preliminary data.</text>
</comment>
<dbReference type="Gene3D" id="3.40.50.11220">
    <property type="match status" value="1"/>
</dbReference>
<evidence type="ECO:0000259" key="1">
    <source>
        <dbReference type="Pfam" id="PF01890"/>
    </source>
</evidence>
<feature type="domain" description="Cobalamin biosynthesis central region" evidence="3">
    <location>
        <begin position="122"/>
        <end position="169"/>
    </location>
</feature>
<keyword evidence="5" id="KW-1185">Reference proteome</keyword>
<evidence type="ECO:0000313" key="4">
    <source>
        <dbReference type="EMBL" id="RHC62408.1"/>
    </source>
</evidence>
<dbReference type="Gene3D" id="3.30.420.180">
    <property type="entry name" value="CobE/GbiG C-terminal domain"/>
    <property type="match status" value="1"/>
</dbReference>
<feature type="domain" description="Cobalamin synthesis G N-terminal" evidence="2">
    <location>
        <begin position="37"/>
        <end position="116"/>
    </location>
</feature>
<dbReference type="Pfam" id="PF11761">
    <property type="entry name" value="CbiG_mid"/>
    <property type="match status" value="1"/>
</dbReference>
<dbReference type="Pfam" id="PF01890">
    <property type="entry name" value="CbiG_C"/>
    <property type="match status" value="1"/>
</dbReference>
<dbReference type="InterPro" id="IPR036518">
    <property type="entry name" value="CobE/GbiG_C_sf"/>
</dbReference>
<evidence type="ECO:0000313" key="5">
    <source>
        <dbReference type="Proteomes" id="UP000284621"/>
    </source>
</evidence>
<gene>
    <name evidence="4" type="ORF">DW833_11495</name>
</gene>
<dbReference type="InterPro" id="IPR021745">
    <property type="entry name" value="CbiG_mid"/>
</dbReference>
<dbReference type="InterPro" id="IPR021744">
    <property type="entry name" value="CbiG_N"/>
</dbReference>
<reference evidence="4 5" key="1">
    <citation type="submission" date="2018-08" db="EMBL/GenBank/DDBJ databases">
        <title>A genome reference for cultivated species of the human gut microbiota.</title>
        <authorList>
            <person name="Zou Y."/>
            <person name="Xue W."/>
            <person name="Luo G."/>
        </authorList>
    </citation>
    <scope>NUCLEOTIDE SEQUENCE [LARGE SCALE GENOMIC DNA]</scope>
    <source>
        <strain evidence="4 5">AM34-3LB</strain>
    </source>
</reference>
<dbReference type="SUPFAM" id="SSF159672">
    <property type="entry name" value="CbiG N-terminal domain-like"/>
    <property type="match status" value="1"/>
</dbReference>
<dbReference type="PANTHER" id="PTHR37477:SF1">
    <property type="entry name" value="COBALT-PRECORRIN-5A HYDROLASE"/>
    <property type="match status" value="1"/>
</dbReference>
<dbReference type="RefSeq" id="WP_118381442.1">
    <property type="nucleotide sequence ID" value="NZ_CABJFJ010000014.1"/>
</dbReference>
<dbReference type="EMBL" id="QSID01000014">
    <property type="protein sequence ID" value="RHC62408.1"/>
    <property type="molecule type" value="Genomic_DNA"/>
</dbReference>
<dbReference type="InterPro" id="IPR038029">
    <property type="entry name" value="GbiG_N_sf"/>
</dbReference>
<dbReference type="InterPro" id="IPR002750">
    <property type="entry name" value="CobE/GbiG_C"/>
</dbReference>
<evidence type="ECO:0008006" key="6">
    <source>
        <dbReference type="Google" id="ProtNLM"/>
    </source>
</evidence>
<dbReference type="GO" id="GO:0009236">
    <property type="term" value="P:cobalamin biosynthetic process"/>
    <property type="evidence" value="ECO:0007669"/>
    <property type="project" value="InterPro"/>
</dbReference>
<dbReference type="PANTHER" id="PTHR37477">
    <property type="entry name" value="COBALT-PRECORRIN-5A HYDROLASE"/>
    <property type="match status" value="1"/>
</dbReference>
<dbReference type="Pfam" id="PF11760">
    <property type="entry name" value="CbiG_N"/>
    <property type="match status" value="1"/>
</dbReference>
<proteinExistence type="predicted"/>
<sequence>MNTAYFYLTDEGGKLAHKLAAAHPGDIYNKENFKENLRAGFGKYDSLVCIMATGIVVRILAPLIVHKTSDPAVVVLDQKGKHAISLLSGHLGGANDLAREMAAISGGESVITTATDVAGELSFDTFAKKYDMAIENIEQLKHISGALLAGKKVNVFTNKNAKELYPELAEEQKRGMIDIFSLSDFFKIYKIRNKNNTKTEDLNTNLRSKNIITSHIETYNIAVTDDKNVKTTPIISPSTNIDNIESDIPIVVIDEGFSLNECSTIPSSAPILYLRPRTICAGIGCKRNMEQKPIEEALLQTLKEEGLHPLSLKCIATIPLKSDEPGIIGTAANLNVPLKIIPTEKIEKLDISQLGIATSEFVASQTGVLSVSTACSYLASGKGEILRDKAKYKGITIALSKEKS</sequence>
<feature type="domain" description="CobE/GbiG C-terminal" evidence="1">
    <location>
        <begin position="279"/>
        <end position="399"/>
    </location>
</feature>
<dbReference type="InterPro" id="IPR052553">
    <property type="entry name" value="CbiG_hydrolase"/>
</dbReference>
<dbReference type="AlphaFoldDB" id="A0A414B3H9"/>
<evidence type="ECO:0000259" key="3">
    <source>
        <dbReference type="Pfam" id="PF11761"/>
    </source>
</evidence>
<organism evidence="4 5">
    <name type="scientific">Anaerobutyricum hallii</name>
    <dbReference type="NCBI Taxonomy" id="39488"/>
    <lineage>
        <taxon>Bacteria</taxon>
        <taxon>Bacillati</taxon>
        <taxon>Bacillota</taxon>
        <taxon>Clostridia</taxon>
        <taxon>Lachnospirales</taxon>
        <taxon>Lachnospiraceae</taxon>
        <taxon>Anaerobutyricum</taxon>
    </lineage>
</organism>
<evidence type="ECO:0000259" key="2">
    <source>
        <dbReference type="Pfam" id="PF11760"/>
    </source>
</evidence>
<protein>
    <recommendedName>
        <fullName evidence="6">Cobalamin biosynthesis protein CbiG</fullName>
    </recommendedName>
</protein>